<dbReference type="Proteomes" id="UP000886874">
    <property type="component" value="Unassembled WGS sequence"/>
</dbReference>
<dbReference type="AlphaFoldDB" id="A0A9D0Z4M8"/>
<dbReference type="GO" id="GO:0042777">
    <property type="term" value="P:proton motive force-driven plasma membrane ATP synthesis"/>
    <property type="evidence" value="ECO:0007669"/>
    <property type="project" value="TreeGrafter"/>
</dbReference>
<feature type="transmembrane region" description="Helical" evidence="11">
    <location>
        <begin position="179"/>
        <end position="198"/>
    </location>
</feature>
<feature type="transmembrane region" description="Helical" evidence="11">
    <location>
        <begin position="6"/>
        <end position="22"/>
    </location>
</feature>
<feature type="transmembrane region" description="Helical" evidence="11">
    <location>
        <begin position="261"/>
        <end position="283"/>
    </location>
</feature>
<dbReference type="CDD" id="cd00310">
    <property type="entry name" value="ATP-synt_Fo_a_6"/>
    <property type="match status" value="1"/>
</dbReference>
<dbReference type="EMBL" id="DVFN01000022">
    <property type="protein sequence ID" value="HIQ69042.1"/>
    <property type="molecule type" value="Genomic_DNA"/>
</dbReference>
<keyword evidence="9 11" id="KW-0472">Membrane</keyword>
<name>A0A9D0Z4M8_9FIRM</name>
<reference evidence="12" key="1">
    <citation type="submission" date="2020-10" db="EMBL/GenBank/DDBJ databases">
        <authorList>
            <person name="Gilroy R."/>
        </authorList>
    </citation>
    <scope>NUCLEOTIDE SEQUENCE</scope>
    <source>
        <strain evidence="12">ChiSjej2B20-13462</strain>
    </source>
</reference>
<dbReference type="InterPro" id="IPR035908">
    <property type="entry name" value="F0_ATP_A_sf"/>
</dbReference>
<comment type="caution">
    <text evidence="12">The sequence shown here is derived from an EMBL/GenBank/DDBJ whole genome shotgun (WGS) entry which is preliminary data.</text>
</comment>
<dbReference type="InterPro" id="IPR000568">
    <property type="entry name" value="ATP_synth_F0_asu"/>
</dbReference>
<evidence type="ECO:0000256" key="4">
    <source>
        <dbReference type="ARBA" id="ARBA00022547"/>
    </source>
</evidence>
<keyword evidence="4" id="KW-0138">CF(0)</keyword>
<protein>
    <submittedName>
        <fullName evidence="12">F0F1 ATP synthase subunit A</fullName>
    </submittedName>
</protein>
<gene>
    <name evidence="12" type="ORF">IAA67_01750</name>
</gene>
<dbReference type="Pfam" id="PF00119">
    <property type="entry name" value="ATP-synt_A"/>
    <property type="match status" value="1"/>
</dbReference>
<keyword evidence="8" id="KW-0406">Ion transport</keyword>
<keyword evidence="3" id="KW-0813">Transport</keyword>
<dbReference type="InterPro" id="IPR045082">
    <property type="entry name" value="ATP_syn_F0_a_bact/chloroplast"/>
</dbReference>
<evidence type="ECO:0000256" key="7">
    <source>
        <dbReference type="ARBA" id="ARBA00022989"/>
    </source>
</evidence>
<dbReference type="Gene3D" id="1.20.120.220">
    <property type="entry name" value="ATP synthase, F0 complex, subunit A"/>
    <property type="match status" value="1"/>
</dbReference>
<evidence type="ECO:0000256" key="9">
    <source>
        <dbReference type="ARBA" id="ARBA00023136"/>
    </source>
</evidence>
<organism evidence="12 13">
    <name type="scientific">Candidatus Avoscillospira stercorigallinarum</name>
    <dbReference type="NCBI Taxonomy" id="2840708"/>
    <lineage>
        <taxon>Bacteria</taxon>
        <taxon>Bacillati</taxon>
        <taxon>Bacillota</taxon>
        <taxon>Clostridia</taxon>
        <taxon>Eubacteriales</taxon>
        <taxon>Oscillospiraceae</taxon>
        <taxon>Oscillospiraceae incertae sedis</taxon>
        <taxon>Candidatus Avoscillospira</taxon>
    </lineage>
</organism>
<evidence type="ECO:0000313" key="13">
    <source>
        <dbReference type="Proteomes" id="UP000886874"/>
    </source>
</evidence>
<keyword evidence="7 11" id="KW-1133">Transmembrane helix</keyword>
<dbReference type="GO" id="GO:0005886">
    <property type="term" value="C:plasma membrane"/>
    <property type="evidence" value="ECO:0007669"/>
    <property type="project" value="TreeGrafter"/>
</dbReference>
<feature type="transmembrane region" description="Helical" evidence="11">
    <location>
        <begin position="86"/>
        <end position="109"/>
    </location>
</feature>
<dbReference type="PANTHER" id="PTHR42823:SF3">
    <property type="entry name" value="ATP SYNTHASE SUBUNIT A, CHLOROPLASTIC"/>
    <property type="match status" value="1"/>
</dbReference>
<evidence type="ECO:0000256" key="8">
    <source>
        <dbReference type="ARBA" id="ARBA00023065"/>
    </source>
</evidence>
<feature type="transmembrane region" description="Helical" evidence="11">
    <location>
        <begin position="150"/>
        <end position="173"/>
    </location>
</feature>
<evidence type="ECO:0000256" key="3">
    <source>
        <dbReference type="ARBA" id="ARBA00022448"/>
    </source>
</evidence>
<keyword evidence="5 11" id="KW-0812">Transmembrane</keyword>
<proteinExistence type="inferred from homology"/>
<sequence>MTTRIILAAVGAIVALAGWMWRRSALAQWQAAGENAKKKKPRLPTVVMLLGIWLAVVKVLELAFGVKPRESFAVDIWADRIDLGGFSLSMTVVYTWIIMAALILLALVLRLTVIRRMTQVPKGAQNVLEICVENLCKYTKSNVGDLGDNLPAYLFMIAMFMVGSAILELFGIRAPTSDITMTFSMALMTFVLINYYGLKVKGFGGRLKRYRNPMNIVSDLAVPVSLACRLFGNMLGGLIVMDLLYFAMGNYAVALPSVVGLYFNVFHPLIQAFIFVTLTLTFIGEAVE</sequence>
<dbReference type="GO" id="GO:0046933">
    <property type="term" value="F:proton-transporting ATP synthase activity, rotational mechanism"/>
    <property type="evidence" value="ECO:0007669"/>
    <property type="project" value="TreeGrafter"/>
</dbReference>
<reference evidence="12" key="2">
    <citation type="journal article" date="2021" name="PeerJ">
        <title>Extensive microbial diversity within the chicken gut microbiome revealed by metagenomics and culture.</title>
        <authorList>
            <person name="Gilroy R."/>
            <person name="Ravi A."/>
            <person name="Getino M."/>
            <person name="Pursley I."/>
            <person name="Horton D.L."/>
            <person name="Alikhan N.F."/>
            <person name="Baker D."/>
            <person name="Gharbi K."/>
            <person name="Hall N."/>
            <person name="Watson M."/>
            <person name="Adriaenssens E.M."/>
            <person name="Foster-Nyarko E."/>
            <person name="Jarju S."/>
            <person name="Secka A."/>
            <person name="Antonio M."/>
            <person name="Oren A."/>
            <person name="Chaudhuri R.R."/>
            <person name="La Ragione R."/>
            <person name="Hildebrand F."/>
            <person name="Pallen M.J."/>
        </authorList>
    </citation>
    <scope>NUCLEOTIDE SEQUENCE</scope>
    <source>
        <strain evidence="12">ChiSjej2B20-13462</strain>
    </source>
</reference>
<evidence type="ECO:0000256" key="5">
    <source>
        <dbReference type="ARBA" id="ARBA00022692"/>
    </source>
</evidence>
<feature type="transmembrane region" description="Helical" evidence="11">
    <location>
        <begin position="43"/>
        <end position="66"/>
    </location>
</feature>
<evidence type="ECO:0000256" key="1">
    <source>
        <dbReference type="ARBA" id="ARBA00004141"/>
    </source>
</evidence>
<keyword evidence="6" id="KW-0375">Hydrogen ion transport</keyword>
<dbReference type="GO" id="GO:0045259">
    <property type="term" value="C:proton-transporting ATP synthase complex"/>
    <property type="evidence" value="ECO:0007669"/>
    <property type="project" value="UniProtKB-KW"/>
</dbReference>
<evidence type="ECO:0000256" key="6">
    <source>
        <dbReference type="ARBA" id="ARBA00022781"/>
    </source>
</evidence>
<evidence type="ECO:0000256" key="11">
    <source>
        <dbReference type="SAM" id="Phobius"/>
    </source>
</evidence>
<feature type="transmembrane region" description="Helical" evidence="11">
    <location>
        <begin position="219"/>
        <end position="241"/>
    </location>
</feature>
<evidence type="ECO:0000313" key="12">
    <source>
        <dbReference type="EMBL" id="HIQ69042.1"/>
    </source>
</evidence>
<accession>A0A9D0Z4M8</accession>
<evidence type="ECO:0000256" key="10">
    <source>
        <dbReference type="ARBA" id="ARBA00023310"/>
    </source>
</evidence>
<dbReference type="SUPFAM" id="SSF81336">
    <property type="entry name" value="F1F0 ATP synthase subunit A"/>
    <property type="match status" value="1"/>
</dbReference>
<comment type="similarity">
    <text evidence="2">Belongs to the ATPase A chain family.</text>
</comment>
<dbReference type="PANTHER" id="PTHR42823">
    <property type="entry name" value="ATP SYNTHASE SUBUNIT A, CHLOROPLASTIC"/>
    <property type="match status" value="1"/>
</dbReference>
<keyword evidence="10" id="KW-0066">ATP synthesis</keyword>
<evidence type="ECO:0000256" key="2">
    <source>
        <dbReference type="ARBA" id="ARBA00006810"/>
    </source>
</evidence>
<comment type="subcellular location">
    <subcellularLocation>
        <location evidence="1">Membrane</location>
        <topology evidence="1">Multi-pass membrane protein</topology>
    </subcellularLocation>
</comment>